<dbReference type="AlphaFoldDB" id="A0AAJ2U4V3"/>
<feature type="transmembrane region" description="Helical" evidence="1">
    <location>
        <begin position="50"/>
        <end position="70"/>
    </location>
</feature>
<keyword evidence="1" id="KW-0472">Membrane</keyword>
<evidence type="ECO:0000313" key="2">
    <source>
        <dbReference type="EMBL" id="MDV2887386.1"/>
    </source>
</evidence>
<proteinExistence type="predicted"/>
<dbReference type="EMBL" id="JAWJAY010000012">
    <property type="protein sequence ID" value="MDV2887386.1"/>
    <property type="molecule type" value="Genomic_DNA"/>
</dbReference>
<evidence type="ECO:0000256" key="1">
    <source>
        <dbReference type="SAM" id="Phobius"/>
    </source>
</evidence>
<sequence length="76" mass="8464">MQLLLERLFSLCLLLSLLLALTMVVSQLIGFMIGNGELVIQSRDILKQPTIIFAAIFSGIAFILGYFPAYQEQNNS</sequence>
<gene>
    <name evidence="2" type="ORF">RYX45_19550</name>
</gene>
<accession>A0AAJ2U4V3</accession>
<reference evidence="2" key="1">
    <citation type="submission" date="2023-10" db="EMBL/GenBank/DDBJ databases">
        <title>Screening of Alkalihalophilus pseudofirmusBZ-TG-HK211 and Its Alleviation of Salt Stress on Rapeseed Growth.</title>
        <authorList>
            <person name="Zhao B."/>
            <person name="Guo T."/>
        </authorList>
    </citation>
    <scope>NUCLEOTIDE SEQUENCE</scope>
    <source>
        <strain evidence="2">BZ-TG-HK211</strain>
    </source>
</reference>
<dbReference type="RefSeq" id="WP_012960886.1">
    <property type="nucleotide sequence ID" value="NZ_CP117835.1"/>
</dbReference>
<keyword evidence="1" id="KW-0812">Transmembrane</keyword>
<organism evidence="2 3">
    <name type="scientific">Alkalihalophilus pseudofirmus</name>
    <name type="common">Bacillus pseudofirmus</name>
    <dbReference type="NCBI Taxonomy" id="79885"/>
    <lineage>
        <taxon>Bacteria</taxon>
        <taxon>Bacillati</taxon>
        <taxon>Bacillota</taxon>
        <taxon>Bacilli</taxon>
        <taxon>Bacillales</taxon>
        <taxon>Bacillaceae</taxon>
        <taxon>Alkalihalophilus</taxon>
    </lineage>
</organism>
<name>A0AAJ2U4V3_ALKPS</name>
<keyword evidence="1" id="KW-1133">Transmembrane helix</keyword>
<comment type="caution">
    <text evidence="2">The sequence shown here is derived from an EMBL/GenBank/DDBJ whole genome shotgun (WGS) entry which is preliminary data.</text>
</comment>
<protein>
    <submittedName>
        <fullName evidence="2">Uncharacterized protein</fullName>
    </submittedName>
</protein>
<dbReference type="Proteomes" id="UP001285636">
    <property type="component" value="Unassembled WGS sequence"/>
</dbReference>
<evidence type="ECO:0000313" key="3">
    <source>
        <dbReference type="Proteomes" id="UP001285636"/>
    </source>
</evidence>